<dbReference type="PANTHER" id="PTHR32494">
    <property type="entry name" value="ALLANTOATE DEIMINASE-RELATED"/>
    <property type="match status" value="1"/>
</dbReference>
<feature type="binding site" evidence="3">
    <location>
        <position position="83"/>
    </location>
    <ligand>
        <name>Zn(2+)</name>
        <dbReference type="ChEBI" id="CHEBI:29105"/>
        <label>1</label>
    </ligand>
</feature>
<dbReference type="PIRSF" id="PIRSF001235">
    <property type="entry name" value="Amidase_carbamoylase"/>
    <property type="match status" value="1"/>
</dbReference>
<feature type="binding site" evidence="3">
    <location>
        <position position="94"/>
    </location>
    <ligand>
        <name>Zn(2+)</name>
        <dbReference type="ChEBI" id="CHEBI:29105"/>
        <label>1</label>
    </ligand>
</feature>
<dbReference type="Gene3D" id="3.30.70.360">
    <property type="match status" value="1"/>
</dbReference>
<keyword evidence="3" id="KW-0862">Zinc</keyword>
<reference evidence="5" key="1">
    <citation type="submission" date="2024-07" db="EMBL/GenBank/DDBJ databases">
        <title>Complete genome sequence of Verrucomicrobiaceae bacterium NT6N.</title>
        <authorList>
            <person name="Huang C."/>
            <person name="Takami H."/>
            <person name="Hamasaki K."/>
        </authorList>
    </citation>
    <scope>NUCLEOTIDE SEQUENCE</scope>
    <source>
        <strain evidence="5">NT6N</strain>
    </source>
</reference>
<feature type="binding site" evidence="3">
    <location>
        <position position="129"/>
    </location>
    <ligand>
        <name>Zn(2+)</name>
        <dbReference type="ChEBI" id="CHEBI:29105"/>
        <label>2</label>
    </ligand>
</feature>
<keyword evidence="2 5" id="KW-0378">Hydrolase</keyword>
<dbReference type="PANTHER" id="PTHR32494:SF5">
    <property type="entry name" value="ALLANTOATE AMIDOHYDROLASE"/>
    <property type="match status" value="1"/>
</dbReference>
<feature type="binding site" evidence="3">
    <location>
        <position position="94"/>
    </location>
    <ligand>
        <name>Zn(2+)</name>
        <dbReference type="ChEBI" id="CHEBI:29105"/>
        <label>2</label>
    </ligand>
</feature>
<organism evidence="5">
    <name type="scientific">Oceaniferula spumae</name>
    <dbReference type="NCBI Taxonomy" id="2979115"/>
    <lineage>
        <taxon>Bacteria</taxon>
        <taxon>Pseudomonadati</taxon>
        <taxon>Verrucomicrobiota</taxon>
        <taxon>Verrucomicrobiia</taxon>
        <taxon>Verrucomicrobiales</taxon>
        <taxon>Verrucomicrobiaceae</taxon>
        <taxon>Oceaniferula</taxon>
    </lineage>
</organism>
<dbReference type="SUPFAM" id="SSF55031">
    <property type="entry name" value="Bacterial exopeptidase dimerisation domain"/>
    <property type="match status" value="1"/>
</dbReference>
<dbReference type="InterPro" id="IPR002933">
    <property type="entry name" value="Peptidase_M20"/>
</dbReference>
<protein>
    <submittedName>
        <fullName evidence="5">Zn-dependent hydrolase</fullName>
    </submittedName>
</protein>
<name>A0AAT9FLQ3_9BACT</name>
<gene>
    <name evidence="5" type="primary">amaB</name>
    <name evidence="5" type="ORF">NT6N_19390</name>
</gene>
<feature type="binding site" evidence="3">
    <location>
        <position position="192"/>
    </location>
    <ligand>
        <name>Zn(2+)</name>
        <dbReference type="ChEBI" id="CHEBI:29105"/>
        <label>1</label>
    </ligand>
</feature>
<dbReference type="GO" id="GO:0016813">
    <property type="term" value="F:hydrolase activity, acting on carbon-nitrogen (but not peptide) bonds, in linear amidines"/>
    <property type="evidence" value="ECO:0007669"/>
    <property type="project" value="InterPro"/>
</dbReference>
<evidence type="ECO:0000313" key="5">
    <source>
        <dbReference type="EMBL" id="BDS06899.1"/>
    </source>
</evidence>
<evidence type="ECO:0000256" key="2">
    <source>
        <dbReference type="ARBA" id="ARBA00022801"/>
    </source>
</evidence>
<dbReference type="EMBL" id="AP026866">
    <property type="protein sequence ID" value="BDS06899.1"/>
    <property type="molecule type" value="Genomic_DNA"/>
</dbReference>
<dbReference type="NCBIfam" id="TIGR01879">
    <property type="entry name" value="hydantase"/>
    <property type="match status" value="1"/>
</dbReference>
<dbReference type="SUPFAM" id="SSF53187">
    <property type="entry name" value="Zn-dependent exopeptidases"/>
    <property type="match status" value="1"/>
</dbReference>
<proteinExistence type="inferred from homology"/>
<dbReference type="KEGG" id="osu:NT6N_19390"/>
<dbReference type="Gene3D" id="3.40.630.10">
    <property type="entry name" value="Zn peptidases"/>
    <property type="match status" value="1"/>
</dbReference>
<feature type="binding site" evidence="3">
    <location>
        <position position="385"/>
    </location>
    <ligand>
        <name>Zn(2+)</name>
        <dbReference type="ChEBI" id="CHEBI:29105"/>
        <label>2</label>
    </ligand>
</feature>
<comment type="similarity">
    <text evidence="1">Belongs to the peptidase M20 family.</text>
</comment>
<feature type="domain" description="Peptidase M20 dimerisation" evidence="4">
    <location>
        <begin position="214"/>
        <end position="312"/>
    </location>
</feature>
<dbReference type="NCBIfam" id="NF006771">
    <property type="entry name" value="PRK09290.1-5"/>
    <property type="match status" value="1"/>
</dbReference>
<comment type="cofactor">
    <cofactor evidence="3">
        <name>Zn(2+)</name>
        <dbReference type="ChEBI" id="CHEBI:29105"/>
    </cofactor>
    <text evidence="3">Binds 2 Zn(2+) ions per subunit.</text>
</comment>
<dbReference type="AlphaFoldDB" id="A0AAT9FLQ3"/>
<evidence type="ECO:0000256" key="3">
    <source>
        <dbReference type="PIRSR" id="PIRSR001235-1"/>
    </source>
</evidence>
<dbReference type="Pfam" id="PF01546">
    <property type="entry name" value="Peptidase_M20"/>
    <property type="match status" value="1"/>
</dbReference>
<dbReference type="CDD" id="cd03884">
    <property type="entry name" value="M20_bAS"/>
    <property type="match status" value="1"/>
</dbReference>
<dbReference type="GO" id="GO:0046872">
    <property type="term" value="F:metal ion binding"/>
    <property type="evidence" value="ECO:0007669"/>
    <property type="project" value="UniProtKB-KW"/>
</dbReference>
<evidence type="ECO:0000259" key="4">
    <source>
        <dbReference type="Pfam" id="PF07687"/>
    </source>
</evidence>
<accession>A0AAT9FLQ3</accession>
<dbReference type="InterPro" id="IPR010158">
    <property type="entry name" value="Amidase_Cbmase"/>
</dbReference>
<sequence length="415" mass="44896">MNELRVNIERIKEDILALASIGRNEQDRGIYRMAFSDFDMEAKQWLLGKIDAAGLKSDSDGAANISGILEGTEDTPRVFVGSHIDTVPCAGMLDGTLGVVVGLECLRILKESGVSLERSIELIAFSDEEGRFGGTFGSEAFTGMINVERLQGSVDLSGVRLYDAMLEQGLDPIKALDARRPAEDIAAYLELHIEQGPVLDEQRLQVGIVENITGLRSWSLKFSGEANHAGTTPMSYRKDALMGLADFAHEIPRILEENGDEHSRATIGKAEVLPGAPNSVPGNVEFSLDFRDPCPAKLEELSQAFQKALAAISRRRGLMFEFSVQGEIHPVDCDTSLVELLASSAENLELRAIKMLSGAAHDAQVIGRIAPMAMVFVPSQGGVSHSPAEWTAWEDVEAGANVMLHALHKLGTQSS</sequence>
<evidence type="ECO:0000256" key="1">
    <source>
        <dbReference type="ARBA" id="ARBA00006153"/>
    </source>
</evidence>
<dbReference type="InterPro" id="IPR011650">
    <property type="entry name" value="Peptidase_M20_dimer"/>
</dbReference>
<dbReference type="InterPro" id="IPR036264">
    <property type="entry name" value="Bact_exopeptidase_dim_dom"/>
</dbReference>
<dbReference type="Pfam" id="PF07687">
    <property type="entry name" value="M20_dimer"/>
    <property type="match status" value="1"/>
</dbReference>
<keyword evidence="3" id="KW-0479">Metal-binding</keyword>